<keyword evidence="1" id="KW-1017">Isopeptide bond</keyword>
<evidence type="ECO:0000256" key="4">
    <source>
        <dbReference type="ARBA" id="ARBA00022843"/>
    </source>
</evidence>
<evidence type="ECO:0000256" key="5">
    <source>
        <dbReference type="ARBA" id="ARBA00022859"/>
    </source>
</evidence>
<reference evidence="8 9" key="1">
    <citation type="submission" date="2024-04" db="EMBL/GenBank/DDBJ databases">
        <authorList>
            <consortium name="Genoscope - CEA"/>
            <person name="William W."/>
        </authorList>
    </citation>
    <scope>NUCLEOTIDE SEQUENCE [LARGE SCALE GENOMIC DNA]</scope>
</reference>
<proteinExistence type="predicted"/>
<keyword evidence="3" id="KW-0399">Innate immunity</keyword>
<dbReference type="SUPFAM" id="SSF47986">
    <property type="entry name" value="DEATH domain"/>
    <property type="match status" value="1"/>
</dbReference>
<evidence type="ECO:0000256" key="3">
    <source>
        <dbReference type="ARBA" id="ARBA00022588"/>
    </source>
</evidence>
<evidence type="ECO:0000259" key="7">
    <source>
        <dbReference type="Pfam" id="PF16739"/>
    </source>
</evidence>
<feature type="domain" description="Caspase recruitment" evidence="7">
    <location>
        <begin position="114"/>
        <end position="204"/>
    </location>
</feature>
<sequence>MMEPLQENGDDTENEPDDSSDNLGYLINVVYRPFIEEKVRANDILSRMPCLRDFASKIFSISISTPNLAIKALLDHLKDDVEGPGKYQEFKDALKDARYEIIYQALEGQSVGNDSEHVKIMGLFSNKIQETIDANLLAQELFSESVINDEMRQRVQTCYLNKSPLDAAFILLDSIHRLKQDWFHVFLRVLYTNGHRNLVKVLDDKYFDKLECQEGHRDTDLQGESKSENASQLEETRGDEDEDHSSSPSVNKEIDRNQEINRSSIDGSRIPERLNSAASTEYLTNVSAIETLTENTEQLLLLVKGIDAKIDRLEGKVDHLYNTLNIPRH</sequence>
<evidence type="ECO:0000256" key="6">
    <source>
        <dbReference type="SAM" id="MobiDB-lite"/>
    </source>
</evidence>
<evidence type="ECO:0000313" key="9">
    <source>
        <dbReference type="Proteomes" id="UP001497497"/>
    </source>
</evidence>
<dbReference type="Proteomes" id="UP001497497">
    <property type="component" value="Unassembled WGS sequence"/>
</dbReference>
<feature type="region of interest" description="Disordered" evidence="6">
    <location>
        <begin position="1"/>
        <end position="21"/>
    </location>
</feature>
<feature type="compositionally biased region" description="Basic and acidic residues" evidence="6">
    <location>
        <begin position="217"/>
        <end position="227"/>
    </location>
</feature>
<evidence type="ECO:0000313" key="8">
    <source>
        <dbReference type="EMBL" id="CAL1542015.1"/>
    </source>
</evidence>
<organism evidence="8 9">
    <name type="scientific">Lymnaea stagnalis</name>
    <name type="common">Great pond snail</name>
    <name type="synonym">Helix stagnalis</name>
    <dbReference type="NCBI Taxonomy" id="6523"/>
    <lineage>
        <taxon>Eukaryota</taxon>
        <taxon>Metazoa</taxon>
        <taxon>Spiralia</taxon>
        <taxon>Lophotrochozoa</taxon>
        <taxon>Mollusca</taxon>
        <taxon>Gastropoda</taxon>
        <taxon>Heterobranchia</taxon>
        <taxon>Euthyneura</taxon>
        <taxon>Panpulmonata</taxon>
        <taxon>Hygrophila</taxon>
        <taxon>Lymnaeoidea</taxon>
        <taxon>Lymnaeidae</taxon>
        <taxon>Lymnaea</taxon>
    </lineage>
</organism>
<feature type="compositionally biased region" description="Acidic residues" evidence="6">
    <location>
        <begin position="8"/>
        <end position="20"/>
    </location>
</feature>
<dbReference type="GO" id="GO:0005737">
    <property type="term" value="C:cytoplasm"/>
    <property type="evidence" value="ECO:0007669"/>
    <property type="project" value="UniProtKB-ARBA"/>
</dbReference>
<keyword evidence="5" id="KW-0391">Immunity</keyword>
<evidence type="ECO:0000256" key="2">
    <source>
        <dbReference type="ARBA" id="ARBA00022553"/>
    </source>
</evidence>
<dbReference type="GO" id="GO:0045087">
    <property type="term" value="P:innate immune response"/>
    <property type="evidence" value="ECO:0007669"/>
    <property type="project" value="UniProtKB-KW"/>
</dbReference>
<feature type="region of interest" description="Disordered" evidence="6">
    <location>
        <begin position="217"/>
        <end position="268"/>
    </location>
</feature>
<keyword evidence="9" id="KW-1185">Reference proteome</keyword>
<keyword evidence="2" id="KW-0597">Phosphoprotein</keyword>
<gene>
    <name evidence="8" type="ORF">GSLYS_00015621001</name>
</gene>
<evidence type="ECO:0000256" key="1">
    <source>
        <dbReference type="ARBA" id="ARBA00022499"/>
    </source>
</evidence>
<dbReference type="InterPro" id="IPR031964">
    <property type="entry name" value="CARD_dom"/>
</dbReference>
<dbReference type="Pfam" id="PF16739">
    <property type="entry name" value="CARD_2"/>
    <property type="match status" value="1"/>
</dbReference>
<dbReference type="AlphaFoldDB" id="A0AAV2IB11"/>
<dbReference type="EMBL" id="CAXITT010000466">
    <property type="protein sequence ID" value="CAL1542015.1"/>
    <property type="molecule type" value="Genomic_DNA"/>
</dbReference>
<comment type="caution">
    <text evidence="8">The sequence shown here is derived from an EMBL/GenBank/DDBJ whole genome shotgun (WGS) entry which is preliminary data.</text>
</comment>
<dbReference type="Gene3D" id="1.10.533.10">
    <property type="entry name" value="Death Domain, Fas"/>
    <property type="match status" value="2"/>
</dbReference>
<keyword evidence="4" id="KW-0832">Ubl conjugation</keyword>
<protein>
    <recommendedName>
        <fullName evidence="7">Caspase recruitment domain-containing protein</fullName>
    </recommendedName>
</protein>
<name>A0AAV2IB11_LYMST</name>
<accession>A0AAV2IB11</accession>
<dbReference type="InterPro" id="IPR011029">
    <property type="entry name" value="DEATH-like_dom_sf"/>
</dbReference>